<dbReference type="Pfam" id="PF03466">
    <property type="entry name" value="LysR_substrate"/>
    <property type="match status" value="1"/>
</dbReference>
<dbReference type="SUPFAM" id="SSF46785">
    <property type="entry name" value="Winged helix' DNA-binding domain"/>
    <property type="match status" value="1"/>
</dbReference>
<keyword evidence="4" id="KW-0804">Transcription</keyword>
<evidence type="ECO:0000256" key="3">
    <source>
        <dbReference type="ARBA" id="ARBA00023125"/>
    </source>
</evidence>
<evidence type="ECO:0000313" key="6">
    <source>
        <dbReference type="EMBL" id="VVD95342.1"/>
    </source>
</evidence>
<evidence type="ECO:0000259" key="5">
    <source>
        <dbReference type="PROSITE" id="PS50931"/>
    </source>
</evidence>
<dbReference type="PANTHER" id="PTHR30537:SF5">
    <property type="entry name" value="HTH-TYPE TRANSCRIPTIONAL ACTIVATOR TTDR-RELATED"/>
    <property type="match status" value="1"/>
</dbReference>
<dbReference type="InterPro" id="IPR036388">
    <property type="entry name" value="WH-like_DNA-bd_sf"/>
</dbReference>
<dbReference type="FunFam" id="1.10.10.10:FF:000001">
    <property type="entry name" value="LysR family transcriptional regulator"/>
    <property type="match status" value="1"/>
</dbReference>
<keyword evidence="3" id="KW-0238">DNA-binding</keyword>
<dbReference type="AlphaFoldDB" id="A0A5E4U779"/>
<dbReference type="GO" id="GO:0003700">
    <property type="term" value="F:DNA-binding transcription factor activity"/>
    <property type="evidence" value="ECO:0007669"/>
    <property type="project" value="InterPro"/>
</dbReference>
<dbReference type="OrthoDB" id="8928056at2"/>
<dbReference type="PANTHER" id="PTHR30537">
    <property type="entry name" value="HTH-TYPE TRANSCRIPTIONAL REGULATOR"/>
    <property type="match status" value="1"/>
</dbReference>
<dbReference type="Proteomes" id="UP000400981">
    <property type="component" value="Unassembled WGS sequence"/>
</dbReference>
<gene>
    <name evidence="6" type="ORF">PEP31012_01822</name>
</gene>
<dbReference type="RefSeq" id="WP_150589041.1">
    <property type="nucleotide sequence ID" value="NZ_CABPSH010000003.1"/>
</dbReference>
<keyword evidence="7" id="KW-1185">Reference proteome</keyword>
<dbReference type="SUPFAM" id="SSF53850">
    <property type="entry name" value="Periplasmic binding protein-like II"/>
    <property type="match status" value="1"/>
</dbReference>
<proteinExistence type="inferred from homology"/>
<evidence type="ECO:0000256" key="1">
    <source>
        <dbReference type="ARBA" id="ARBA00009437"/>
    </source>
</evidence>
<organism evidence="6 7">
    <name type="scientific">Pandoraea eparura</name>
    <dbReference type="NCBI Taxonomy" id="2508291"/>
    <lineage>
        <taxon>Bacteria</taxon>
        <taxon>Pseudomonadati</taxon>
        <taxon>Pseudomonadota</taxon>
        <taxon>Betaproteobacteria</taxon>
        <taxon>Burkholderiales</taxon>
        <taxon>Burkholderiaceae</taxon>
        <taxon>Pandoraea</taxon>
    </lineage>
</organism>
<protein>
    <submittedName>
        <fullName evidence="6">LysR family transcription regulator protein</fullName>
    </submittedName>
</protein>
<dbReference type="EMBL" id="CABPSH010000003">
    <property type="protein sequence ID" value="VVD95342.1"/>
    <property type="molecule type" value="Genomic_DNA"/>
</dbReference>
<reference evidence="6 7" key="1">
    <citation type="submission" date="2019-08" db="EMBL/GenBank/DDBJ databases">
        <authorList>
            <person name="Peeters C."/>
        </authorList>
    </citation>
    <scope>NUCLEOTIDE SEQUENCE [LARGE SCALE GENOMIC DNA]</scope>
    <source>
        <strain evidence="6 7">LMG 31012</strain>
    </source>
</reference>
<keyword evidence="2" id="KW-0805">Transcription regulation</keyword>
<dbReference type="InterPro" id="IPR058163">
    <property type="entry name" value="LysR-type_TF_proteobact-type"/>
</dbReference>
<dbReference type="GO" id="GO:0043565">
    <property type="term" value="F:sequence-specific DNA binding"/>
    <property type="evidence" value="ECO:0007669"/>
    <property type="project" value="TreeGrafter"/>
</dbReference>
<evidence type="ECO:0000256" key="2">
    <source>
        <dbReference type="ARBA" id="ARBA00023015"/>
    </source>
</evidence>
<evidence type="ECO:0000256" key="4">
    <source>
        <dbReference type="ARBA" id="ARBA00023163"/>
    </source>
</evidence>
<dbReference type="InterPro" id="IPR000847">
    <property type="entry name" value="LysR_HTH_N"/>
</dbReference>
<dbReference type="Pfam" id="PF00126">
    <property type="entry name" value="HTH_1"/>
    <property type="match status" value="1"/>
</dbReference>
<dbReference type="PROSITE" id="PS50931">
    <property type="entry name" value="HTH_LYSR"/>
    <property type="match status" value="1"/>
</dbReference>
<dbReference type="CDD" id="cd08422">
    <property type="entry name" value="PBP2_CrgA_like"/>
    <property type="match status" value="1"/>
</dbReference>
<comment type="similarity">
    <text evidence="1">Belongs to the LysR transcriptional regulatory family.</text>
</comment>
<feature type="domain" description="HTH lysR-type" evidence="5">
    <location>
        <begin position="11"/>
        <end position="68"/>
    </location>
</feature>
<sequence length="311" mass="33906">MQKMQELLGRVSMDELSAFVAVVEAHSFTDAAAVVGRDATIVSRRITQLEERLGVCLLSRTTRRVALTEVGALYYRRVRSLLDELDSAGHEASSFAASPQGLLRVSAPVTFGRRWISPLLPAFILRHPKIRVDARFADRHVDVVSEGFDVAIRVGILNDSTLIARRIAPFHNMLYAAPSYIEARGIPAEPAELEAHACLSFTNYVGWPDWALHKDGQRKTIRPSGPLQTDSSEALLLAGIAGLGIILTPDWLAGPAVRAGELVQLLPDWKGSQEGGIYAVMPPGRLIPTKTRIFVDEITQAIQAGWSPSAA</sequence>
<name>A0A5E4U779_9BURK</name>
<dbReference type="GO" id="GO:0006351">
    <property type="term" value="P:DNA-templated transcription"/>
    <property type="evidence" value="ECO:0007669"/>
    <property type="project" value="TreeGrafter"/>
</dbReference>
<dbReference type="Gene3D" id="1.10.10.10">
    <property type="entry name" value="Winged helix-like DNA-binding domain superfamily/Winged helix DNA-binding domain"/>
    <property type="match status" value="1"/>
</dbReference>
<accession>A0A5E4U779</accession>
<dbReference type="InterPro" id="IPR036390">
    <property type="entry name" value="WH_DNA-bd_sf"/>
</dbReference>
<dbReference type="InterPro" id="IPR005119">
    <property type="entry name" value="LysR_subst-bd"/>
</dbReference>
<dbReference type="Gene3D" id="3.40.190.290">
    <property type="match status" value="1"/>
</dbReference>
<evidence type="ECO:0000313" key="7">
    <source>
        <dbReference type="Proteomes" id="UP000400981"/>
    </source>
</evidence>